<evidence type="ECO:0000313" key="4">
    <source>
        <dbReference type="Proteomes" id="UP000199103"/>
    </source>
</evidence>
<feature type="domain" description="ERCC4" evidence="2">
    <location>
        <begin position="126"/>
        <end position="206"/>
    </location>
</feature>
<accession>A0A1H1S330</accession>
<name>A0A1H1S330_9ACTN</name>
<protein>
    <submittedName>
        <fullName evidence="3">ERCC4 domain-containing protein</fullName>
    </submittedName>
</protein>
<dbReference type="Pfam" id="PF23359">
    <property type="entry name" value="Lsr2_DNA-bd"/>
    <property type="match status" value="1"/>
</dbReference>
<dbReference type="STRING" id="630515.SAMN04489812_1869"/>
<dbReference type="GO" id="GO:0016746">
    <property type="term" value="F:acyltransferase activity"/>
    <property type="evidence" value="ECO:0007669"/>
    <property type="project" value="InterPro"/>
</dbReference>
<reference evidence="3 4" key="1">
    <citation type="submission" date="2016-10" db="EMBL/GenBank/DDBJ databases">
        <authorList>
            <person name="de Groot N.N."/>
        </authorList>
    </citation>
    <scope>NUCLEOTIDE SEQUENCE [LARGE SCALE GENOMIC DNA]</scope>
    <source>
        <strain evidence="3 4">DSM 21800</strain>
    </source>
</reference>
<proteinExistence type="predicted"/>
<dbReference type="Pfam" id="PF02732">
    <property type="entry name" value="ERCC4"/>
    <property type="match status" value="1"/>
</dbReference>
<dbReference type="SMART" id="SM00891">
    <property type="entry name" value="ERCC4"/>
    <property type="match status" value="1"/>
</dbReference>
<dbReference type="AlphaFoldDB" id="A0A1H1S330"/>
<evidence type="ECO:0000313" key="3">
    <source>
        <dbReference type="EMBL" id="SDS42480.1"/>
    </source>
</evidence>
<dbReference type="SUPFAM" id="SSF52980">
    <property type="entry name" value="Restriction endonuclease-like"/>
    <property type="match status" value="1"/>
</dbReference>
<dbReference type="Gene3D" id="4.10.320.10">
    <property type="entry name" value="E3-binding domain"/>
    <property type="match status" value="1"/>
</dbReference>
<dbReference type="Gene3D" id="3.40.50.10130">
    <property type="match status" value="1"/>
</dbReference>
<keyword evidence="1" id="KW-0238">DNA-binding</keyword>
<dbReference type="Proteomes" id="UP000199103">
    <property type="component" value="Chromosome I"/>
</dbReference>
<dbReference type="InterPro" id="IPR006166">
    <property type="entry name" value="ERCC4_domain"/>
</dbReference>
<evidence type="ECO:0000259" key="2">
    <source>
        <dbReference type="SMART" id="SM00891"/>
    </source>
</evidence>
<dbReference type="GO" id="GO:0003677">
    <property type="term" value="F:DNA binding"/>
    <property type="evidence" value="ECO:0007669"/>
    <property type="project" value="UniProtKB-KW"/>
</dbReference>
<evidence type="ECO:0000256" key="1">
    <source>
        <dbReference type="ARBA" id="ARBA00023125"/>
    </source>
</evidence>
<dbReference type="GO" id="GO:0004518">
    <property type="term" value="F:nuclease activity"/>
    <property type="evidence" value="ECO:0007669"/>
    <property type="project" value="InterPro"/>
</dbReference>
<dbReference type="EMBL" id="LT629772">
    <property type="protein sequence ID" value="SDS42480.1"/>
    <property type="molecule type" value="Genomic_DNA"/>
</dbReference>
<sequence length="323" mass="35975">MPDDLLIARNPEEGSSLPYLIRIPIDGGLVLKARETWPRTSKVYCHRATGWPDDAEIVERLPIRTVSKRGAAIDLVLTRQREARSQFVLTRARGREMIFWQSARTAKQARPQVSLPTARAHGQVLQIVVDSGEKYPYKFSHQQAEVRRQRLTVGDYAVLEDDEIVGTVERKTVADLSGTLLGGRMDYLLADLAALPYAAVVVEEGYSKVFKIPGGRSTSTAEALAEAQARFPTVPILFLENRSLAQEWVYRWFGACLTEWRTRRANTGIGADIATAPEAVAQLGPRPPSASELRVWARARGIEVPDRGRIPHTVRDAWFAAHG</sequence>
<dbReference type="OrthoDB" id="9776021at2"/>
<dbReference type="InterPro" id="IPR036625">
    <property type="entry name" value="E3-bd_dom_sf"/>
</dbReference>
<dbReference type="RefSeq" id="WP_091523380.1">
    <property type="nucleotide sequence ID" value="NZ_LT629772.1"/>
</dbReference>
<gene>
    <name evidence="3" type="ORF">SAMN04489812_1869</name>
</gene>
<dbReference type="GO" id="GO:0006259">
    <property type="term" value="P:DNA metabolic process"/>
    <property type="evidence" value="ECO:0007669"/>
    <property type="project" value="UniProtKB-ARBA"/>
</dbReference>
<dbReference type="InterPro" id="IPR011335">
    <property type="entry name" value="Restrct_endonuc-II-like"/>
</dbReference>
<keyword evidence="4" id="KW-1185">Reference proteome</keyword>
<dbReference type="InterPro" id="IPR055370">
    <property type="entry name" value="Lsr2_DNA-bd"/>
</dbReference>
<organism evidence="3 4">
    <name type="scientific">Microlunatus soli</name>
    <dbReference type="NCBI Taxonomy" id="630515"/>
    <lineage>
        <taxon>Bacteria</taxon>
        <taxon>Bacillati</taxon>
        <taxon>Actinomycetota</taxon>
        <taxon>Actinomycetes</taxon>
        <taxon>Propionibacteriales</taxon>
        <taxon>Propionibacteriaceae</taxon>
        <taxon>Microlunatus</taxon>
    </lineage>
</organism>